<name>A0A0A9BAR7_ARUDO</name>
<accession>A0A0A9BAR7</accession>
<keyword evidence="1" id="KW-0472">Membrane</keyword>
<reference evidence="2" key="1">
    <citation type="submission" date="2014-09" db="EMBL/GenBank/DDBJ databases">
        <authorList>
            <person name="Magalhaes I.L.F."/>
            <person name="Oliveira U."/>
            <person name="Santos F.R."/>
            <person name="Vidigal T.H.D.A."/>
            <person name="Brescovit A.D."/>
            <person name="Santos A.J."/>
        </authorList>
    </citation>
    <scope>NUCLEOTIDE SEQUENCE</scope>
    <source>
        <tissue evidence="2">Shoot tissue taken approximately 20 cm above the soil surface</tissue>
    </source>
</reference>
<keyword evidence="1" id="KW-0812">Transmembrane</keyword>
<keyword evidence="1" id="KW-1133">Transmembrane helix</keyword>
<organism evidence="2">
    <name type="scientific">Arundo donax</name>
    <name type="common">Giant reed</name>
    <name type="synonym">Donax arundinaceus</name>
    <dbReference type="NCBI Taxonomy" id="35708"/>
    <lineage>
        <taxon>Eukaryota</taxon>
        <taxon>Viridiplantae</taxon>
        <taxon>Streptophyta</taxon>
        <taxon>Embryophyta</taxon>
        <taxon>Tracheophyta</taxon>
        <taxon>Spermatophyta</taxon>
        <taxon>Magnoliopsida</taxon>
        <taxon>Liliopsida</taxon>
        <taxon>Poales</taxon>
        <taxon>Poaceae</taxon>
        <taxon>PACMAD clade</taxon>
        <taxon>Arundinoideae</taxon>
        <taxon>Arundineae</taxon>
        <taxon>Arundo</taxon>
    </lineage>
</organism>
<proteinExistence type="predicted"/>
<sequence length="48" mass="5567">MSWFSGRSLTDLVESILIYYINLLPVSLIGECFVRVKFLVSWVQISSR</sequence>
<dbReference type="EMBL" id="GBRH01239585">
    <property type="protein sequence ID" value="JAD58310.1"/>
    <property type="molecule type" value="Transcribed_RNA"/>
</dbReference>
<reference evidence="2" key="2">
    <citation type="journal article" date="2015" name="Data Brief">
        <title>Shoot transcriptome of the giant reed, Arundo donax.</title>
        <authorList>
            <person name="Barrero R.A."/>
            <person name="Guerrero F.D."/>
            <person name="Moolhuijzen P."/>
            <person name="Goolsby J.A."/>
            <person name="Tidwell J."/>
            <person name="Bellgard S.E."/>
            <person name="Bellgard M.I."/>
        </authorList>
    </citation>
    <scope>NUCLEOTIDE SEQUENCE</scope>
    <source>
        <tissue evidence="2">Shoot tissue taken approximately 20 cm above the soil surface</tissue>
    </source>
</reference>
<evidence type="ECO:0000313" key="2">
    <source>
        <dbReference type="EMBL" id="JAD58310.1"/>
    </source>
</evidence>
<evidence type="ECO:0000256" key="1">
    <source>
        <dbReference type="SAM" id="Phobius"/>
    </source>
</evidence>
<feature type="transmembrane region" description="Helical" evidence="1">
    <location>
        <begin position="16"/>
        <end position="40"/>
    </location>
</feature>
<dbReference type="AlphaFoldDB" id="A0A0A9BAR7"/>
<protein>
    <submittedName>
        <fullName evidence="2">Uncharacterized protein</fullName>
    </submittedName>
</protein>